<organism evidence="1 2">
    <name type="scientific">Zootermopsis nevadensis</name>
    <name type="common">Dampwood termite</name>
    <dbReference type="NCBI Taxonomy" id="136037"/>
    <lineage>
        <taxon>Eukaryota</taxon>
        <taxon>Metazoa</taxon>
        <taxon>Ecdysozoa</taxon>
        <taxon>Arthropoda</taxon>
        <taxon>Hexapoda</taxon>
        <taxon>Insecta</taxon>
        <taxon>Pterygota</taxon>
        <taxon>Neoptera</taxon>
        <taxon>Polyneoptera</taxon>
        <taxon>Dictyoptera</taxon>
        <taxon>Blattodea</taxon>
        <taxon>Blattoidea</taxon>
        <taxon>Termitoidae</taxon>
        <taxon>Termopsidae</taxon>
        <taxon>Zootermopsis</taxon>
    </lineage>
</organism>
<dbReference type="InParanoid" id="A0A067QK06"/>
<sequence>MEKDIDVQSEKDSIGVVSDEVHIQSGTSIQKDETEDSINIQKVVPDSYGQTSLEICYDDNQVTDIKVEDVGGVKVEKEDPVMITFPVVKAEHEVSCVTIVRHIASPFVCPHEAILLC</sequence>
<protein>
    <submittedName>
        <fullName evidence="1">Uncharacterized protein</fullName>
    </submittedName>
</protein>
<evidence type="ECO:0000313" key="2">
    <source>
        <dbReference type="Proteomes" id="UP000027135"/>
    </source>
</evidence>
<accession>A0A067QK06</accession>
<proteinExistence type="predicted"/>
<keyword evidence="2" id="KW-1185">Reference proteome</keyword>
<dbReference type="AlphaFoldDB" id="A0A067QK06"/>
<evidence type="ECO:0000313" key="1">
    <source>
        <dbReference type="EMBL" id="KDR08077.1"/>
    </source>
</evidence>
<dbReference type="Proteomes" id="UP000027135">
    <property type="component" value="Unassembled WGS sequence"/>
</dbReference>
<name>A0A067QK06_ZOONE</name>
<gene>
    <name evidence="1" type="ORF">L798_02412</name>
</gene>
<reference evidence="1 2" key="1">
    <citation type="journal article" date="2014" name="Nat. Commun.">
        <title>Molecular traces of alternative social organization in a termite genome.</title>
        <authorList>
            <person name="Terrapon N."/>
            <person name="Li C."/>
            <person name="Robertson H.M."/>
            <person name="Ji L."/>
            <person name="Meng X."/>
            <person name="Booth W."/>
            <person name="Chen Z."/>
            <person name="Childers C.P."/>
            <person name="Glastad K.M."/>
            <person name="Gokhale K."/>
            <person name="Gowin J."/>
            <person name="Gronenberg W."/>
            <person name="Hermansen R.A."/>
            <person name="Hu H."/>
            <person name="Hunt B.G."/>
            <person name="Huylmans A.K."/>
            <person name="Khalil S.M."/>
            <person name="Mitchell R.D."/>
            <person name="Munoz-Torres M.C."/>
            <person name="Mustard J.A."/>
            <person name="Pan H."/>
            <person name="Reese J.T."/>
            <person name="Scharf M.E."/>
            <person name="Sun F."/>
            <person name="Vogel H."/>
            <person name="Xiao J."/>
            <person name="Yang W."/>
            <person name="Yang Z."/>
            <person name="Yang Z."/>
            <person name="Zhou J."/>
            <person name="Zhu J."/>
            <person name="Brent C.S."/>
            <person name="Elsik C.G."/>
            <person name="Goodisman M.A."/>
            <person name="Liberles D.A."/>
            <person name="Roe R.M."/>
            <person name="Vargo E.L."/>
            <person name="Vilcinskas A."/>
            <person name="Wang J."/>
            <person name="Bornberg-Bauer E."/>
            <person name="Korb J."/>
            <person name="Zhang G."/>
            <person name="Liebig J."/>
        </authorList>
    </citation>
    <scope>NUCLEOTIDE SEQUENCE [LARGE SCALE GENOMIC DNA]</scope>
    <source>
        <tissue evidence="1">Whole organism</tissue>
    </source>
</reference>
<dbReference type="EMBL" id="KK853371">
    <property type="protein sequence ID" value="KDR08077.1"/>
    <property type="molecule type" value="Genomic_DNA"/>
</dbReference>